<dbReference type="PROSITE" id="PS00216">
    <property type="entry name" value="SUGAR_TRANSPORT_1"/>
    <property type="match status" value="1"/>
</dbReference>
<feature type="transmembrane region" description="Helical" evidence="10">
    <location>
        <begin position="111"/>
        <end position="130"/>
    </location>
</feature>
<dbReference type="GO" id="GO:0016020">
    <property type="term" value="C:membrane"/>
    <property type="evidence" value="ECO:0007669"/>
    <property type="project" value="UniProtKB-SubCell"/>
</dbReference>
<keyword evidence="13" id="KW-1185">Reference proteome</keyword>
<keyword evidence="8 10" id="KW-0472">Membrane</keyword>
<feature type="transmembrane region" description="Helical" evidence="10">
    <location>
        <begin position="453"/>
        <end position="473"/>
    </location>
</feature>
<keyword evidence="6" id="KW-0769">Symport</keyword>
<dbReference type="OrthoDB" id="5296287at2759"/>
<feature type="transmembrane region" description="Helical" evidence="10">
    <location>
        <begin position="284"/>
        <end position="302"/>
    </location>
</feature>
<dbReference type="FunFam" id="1.20.1250.20:FF:000002">
    <property type="entry name" value="Sugar transport protein 13"/>
    <property type="match status" value="1"/>
</dbReference>
<dbReference type="InterPro" id="IPR020846">
    <property type="entry name" value="MFS_dom"/>
</dbReference>
<dbReference type="CDD" id="cd17361">
    <property type="entry name" value="MFS_STP"/>
    <property type="match status" value="1"/>
</dbReference>
<dbReference type="Proteomes" id="UP000623129">
    <property type="component" value="Unassembled WGS sequence"/>
</dbReference>
<organism evidence="12 13">
    <name type="scientific">Carex littledalei</name>
    <dbReference type="NCBI Taxonomy" id="544730"/>
    <lineage>
        <taxon>Eukaryota</taxon>
        <taxon>Viridiplantae</taxon>
        <taxon>Streptophyta</taxon>
        <taxon>Embryophyta</taxon>
        <taxon>Tracheophyta</taxon>
        <taxon>Spermatophyta</taxon>
        <taxon>Magnoliopsida</taxon>
        <taxon>Liliopsida</taxon>
        <taxon>Poales</taxon>
        <taxon>Cyperaceae</taxon>
        <taxon>Cyperoideae</taxon>
        <taxon>Cariceae</taxon>
        <taxon>Carex</taxon>
        <taxon>Carex subgen. Euthyceras</taxon>
    </lineage>
</organism>
<evidence type="ECO:0000256" key="10">
    <source>
        <dbReference type="SAM" id="Phobius"/>
    </source>
</evidence>
<feature type="transmembrane region" description="Helical" evidence="10">
    <location>
        <begin position="322"/>
        <end position="342"/>
    </location>
</feature>
<evidence type="ECO:0000256" key="2">
    <source>
        <dbReference type="ARBA" id="ARBA00010992"/>
    </source>
</evidence>
<dbReference type="EMBL" id="SWLB01000017">
    <property type="protein sequence ID" value="KAF3327010.1"/>
    <property type="molecule type" value="Genomic_DNA"/>
</dbReference>
<feature type="transmembrane region" description="Helical" evidence="10">
    <location>
        <begin position="200"/>
        <end position="222"/>
    </location>
</feature>
<accession>A0A833QI94</accession>
<dbReference type="InterPro" id="IPR003663">
    <property type="entry name" value="Sugar/inositol_transpt"/>
</dbReference>
<name>A0A833QI94_9POAL</name>
<comment type="similarity">
    <text evidence="2 9">Belongs to the major facilitator superfamily. Sugar transporter (TC 2.A.1.1) family.</text>
</comment>
<keyword evidence="7 10" id="KW-1133">Transmembrane helix</keyword>
<feature type="transmembrane region" description="Helical" evidence="10">
    <location>
        <begin position="426"/>
        <end position="447"/>
    </location>
</feature>
<comment type="subcellular location">
    <subcellularLocation>
        <location evidence="1">Membrane</location>
        <topology evidence="1">Multi-pass membrane protein</topology>
    </subcellularLocation>
</comment>
<dbReference type="PRINTS" id="PR00171">
    <property type="entry name" value="SUGRTRNSPORT"/>
</dbReference>
<dbReference type="Pfam" id="PF00083">
    <property type="entry name" value="Sugar_tr"/>
    <property type="match status" value="1"/>
</dbReference>
<sequence>MAGGIPTSRCVSKDYPGKLTGYVLFTCIIAATGGLIFGYDIGISGGVTSMDPFLEKFFPSVYHQEKEDTSTNQYCKFDSQLLTVFTSSLYLSALLASILASTVTKLLGRKVSMLTGGIVFLLGAAINGAAKNVAMLIIGRILLGIGVGFANQSVPVYLSEMAPARFRGMLNMCFQLMITIGILCANLVNYGANKIEGGWGWRVSLGLAALPAAIISIGSLFLPDTPNSLVDRGQPEAALKMLCRIRGTDDVKEEYDDLVVASQESKKITHPWSNILQRKYRAQLTMAIMIPLFQQLTGINVIEFYAPVLFKTIGFGNNASLLSAVIIGLVNVCATFVSIFTVDKVGRRALFLQGGTQMLICQLIVGTMIAIKFGTSGVGEIPKVYAAFLVLFICLYVAGFAWSWGPLGWLVPSEIFPLEIRSAGQAINVSVNMLFTFGIAQAFLAMLCHLKFGLFYFFAGWVVIMTAFIAFLLPETKNVPIEEMVLVWKEHRFWRRFIADEDVHVGAVEMANDKPKGVDQA</sequence>
<dbReference type="AlphaFoldDB" id="A0A833QI94"/>
<evidence type="ECO:0000256" key="8">
    <source>
        <dbReference type="ARBA" id="ARBA00023136"/>
    </source>
</evidence>
<evidence type="ECO:0000313" key="12">
    <source>
        <dbReference type="EMBL" id="KAF3327010.1"/>
    </source>
</evidence>
<proteinExistence type="inferred from homology"/>
<protein>
    <submittedName>
        <fullName evidence="12">Sugar carrier protein C-like protein</fullName>
    </submittedName>
</protein>
<feature type="transmembrane region" description="Helical" evidence="10">
    <location>
        <begin position="21"/>
        <end position="39"/>
    </location>
</feature>
<dbReference type="PANTHER" id="PTHR23500:SF574">
    <property type="entry name" value="SUGAR TRANSPORT PROTEIN 1"/>
    <property type="match status" value="1"/>
</dbReference>
<reference evidence="12" key="1">
    <citation type="submission" date="2020-01" db="EMBL/GenBank/DDBJ databases">
        <title>Genome sequence of Kobresia littledalei, the first chromosome-level genome in the family Cyperaceae.</title>
        <authorList>
            <person name="Qu G."/>
        </authorList>
    </citation>
    <scope>NUCLEOTIDE SEQUENCE</scope>
    <source>
        <strain evidence="12">C.B.Clarke</strain>
        <tissue evidence="12">Leaf</tissue>
    </source>
</reference>
<feature type="transmembrane region" description="Helical" evidence="10">
    <location>
        <begin position="81"/>
        <end position="99"/>
    </location>
</feature>
<evidence type="ECO:0000256" key="9">
    <source>
        <dbReference type="RuleBase" id="RU003346"/>
    </source>
</evidence>
<keyword evidence="3 9" id="KW-0813">Transport</keyword>
<dbReference type="InterPro" id="IPR044778">
    <property type="entry name" value="MFS_STP/MST-like_plant"/>
</dbReference>
<dbReference type="PROSITE" id="PS50850">
    <property type="entry name" value="MFS"/>
    <property type="match status" value="1"/>
</dbReference>
<evidence type="ECO:0000259" key="11">
    <source>
        <dbReference type="PROSITE" id="PS50850"/>
    </source>
</evidence>
<dbReference type="PANTHER" id="PTHR23500">
    <property type="entry name" value="SOLUTE CARRIER FAMILY 2, FACILITATED GLUCOSE TRANSPORTER"/>
    <property type="match status" value="1"/>
</dbReference>
<dbReference type="InterPro" id="IPR036259">
    <property type="entry name" value="MFS_trans_sf"/>
</dbReference>
<dbReference type="GO" id="GO:0015293">
    <property type="term" value="F:symporter activity"/>
    <property type="evidence" value="ECO:0007669"/>
    <property type="project" value="UniProtKB-KW"/>
</dbReference>
<feature type="domain" description="Major facilitator superfamily (MFS) profile" evidence="11">
    <location>
        <begin position="26"/>
        <end position="477"/>
    </location>
</feature>
<dbReference type="PROSITE" id="PS00217">
    <property type="entry name" value="SUGAR_TRANSPORT_2"/>
    <property type="match status" value="1"/>
</dbReference>
<evidence type="ECO:0000256" key="6">
    <source>
        <dbReference type="ARBA" id="ARBA00022847"/>
    </source>
</evidence>
<dbReference type="SUPFAM" id="SSF103473">
    <property type="entry name" value="MFS general substrate transporter"/>
    <property type="match status" value="1"/>
</dbReference>
<dbReference type="GO" id="GO:0015145">
    <property type="term" value="F:monosaccharide transmembrane transporter activity"/>
    <property type="evidence" value="ECO:0007669"/>
    <property type="project" value="InterPro"/>
</dbReference>
<feature type="transmembrane region" description="Helical" evidence="10">
    <location>
        <begin position="136"/>
        <end position="158"/>
    </location>
</feature>
<feature type="transmembrane region" description="Helical" evidence="10">
    <location>
        <begin position="170"/>
        <end position="188"/>
    </location>
</feature>
<gene>
    <name evidence="12" type="ORF">FCM35_KLT07128</name>
</gene>
<evidence type="ECO:0000256" key="7">
    <source>
        <dbReference type="ARBA" id="ARBA00022989"/>
    </source>
</evidence>
<evidence type="ECO:0000256" key="3">
    <source>
        <dbReference type="ARBA" id="ARBA00022448"/>
    </source>
</evidence>
<dbReference type="Gene3D" id="1.20.1250.20">
    <property type="entry name" value="MFS general substrate transporter like domains"/>
    <property type="match status" value="1"/>
</dbReference>
<keyword evidence="5 10" id="KW-0812">Transmembrane</keyword>
<feature type="transmembrane region" description="Helical" evidence="10">
    <location>
        <begin position="385"/>
        <end position="405"/>
    </location>
</feature>
<feature type="transmembrane region" description="Helical" evidence="10">
    <location>
        <begin position="349"/>
        <end position="373"/>
    </location>
</feature>
<keyword evidence="4" id="KW-0762">Sugar transport</keyword>
<evidence type="ECO:0000256" key="4">
    <source>
        <dbReference type="ARBA" id="ARBA00022597"/>
    </source>
</evidence>
<dbReference type="InterPro" id="IPR005828">
    <property type="entry name" value="MFS_sugar_transport-like"/>
</dbReference>
<dbReference type="NCBIfam" id="TIGR00879">
    <property type="entry name" value="SP"/>
    <property type="match status" value="1"/>
</dbReference>
<evidence type="ECO:0000256" key="5">
    <source>
        <dbReference type="ARBA" id="ARBA00022692"/>
    </source>
</evidence>
<comment type="caution">
    <text evidence="12">The sequence shown here is derived from an EMBL/GenBank/DDBJ whole genome shotgun (WGS) entry which is preliminary data.</text>
</comment>
<evidence type="ECO:0000313" key="13">
    <source>
        <dbReference type="Proteomes" id="UP000623129"/>
    </source>
</evidence>
<dbReference type="InterPro" id="IPR045262">
    <property type="entry name" value="STP/PLT_plant"/>
</dbReference>
<dbReference type="InterPro" id="IPR005829">
    <property type="entry name" value="Sugar_transporter_CS"/>
</dbReference>
<evidence type="ECO:0000256" key="1">
    <source>
        <dbReference type="ARBA" id="ARBA00004141"/>
    </source>
</evidence>